<comment type="caution">
    <text evidence="4">The sequence shown here is derived from an EMBL/GenBank/DDBJ whole genome shotgun (WGS) entry which is preliminary data.</text>
</comment>
<reference evidence="4 5" key="1">
    <citation type="journal article" date="2014" name="Antonie Van Leeuwenhoek">
        <title>Hyphomonas beringensis sp. nov. and Hyphomonas chukchiensis sp. nov., isolated from surface seawater of the Bering Sea and Chukchi Sea.</title>
        <authorList>
            <person name="Li C."/>
            <person name="Lai Q."/>
            <person name="Li G."/>
            <person name="Dong C."/>
            <person name="Wang J."/>
            <person name="Liao Y."/>
            <person name="Shao Z."/>
        </authorList>
    </citation>
    <scope>NUCLEOTIDE SEQUENCE [LARGE SCALE GENOMIC DNA]</scope>
    <source>
        <strain evidence="4 5">MHS-3</strain>
    </source>
</reference>
<dbReference type="InterPro" id="IPR016181">
    <property type="entry name" value="Acyl_CoA_acyltransferase"/>
</dbReference>
<evidence type="ECO:0000259" key="3">
    <source>
        <dbReference type="PROSITE" id="PS51186"/>
    </source>
</evidence>
<dbReference type="InterPro" id="IPR050832">
    <property type="entry name" value="Bact_Acetyltransf"/>
</dbReference>
<dbReference type="OrthoDB" id="118465at2"/>
<dbReference type="EMBL" id="ARYH01000003">
    <property type="protein sequence ID" value="KCZ83019.1"/>
    <property type="molecule type" value="Genomic_DNA"/>
</dbReference>
<evidence type="ECO:0000256" key="1">
    <source>
        <dbReference type="ARBA" id="ARBA00022679"/>
    </source>
</evidence>
<dbReference type="CDD" id="cd04301">
    <property type="entry name" value="NAT_SF"/>
    <property type="match status" value="1"/>
</dbReference>
<keyword evidence="5" id="KW-1185">Reference proteome</keyword>
<dbReference type="InterPro" id="IPR000182">
    <property type="entry name" value="GNAT_dom"/>
</dbReference>
<protein>
    <submittedName>
        <fullName evidence="4">N-acetyltransferase GCN5</fullName>
    </submittedName>
</protein>
<accession>A0A069E0U9</accession>
<dbReference type="AlphaFoldDB" id="A0A069E0U9"/>
<dbReference type="Pfam" id="PF13508">
    <property type="entry name" value="Acetyltransf_7"/>
    <property type="match status" value="1"/>
</dbReference>
<dbReference type="PATRIC" id="fig|1280949.3.peg.3054"/>
<name>A0A069E0U9_9PROT</name>
<keyword evidence="1 4" id="KW-0808">Transferase</keyword>
<dbReference type="Gene3D" id="3.40.630.30">
    <property type="match status" value="1"/>
</dbReference>
<dbReference type="eggNOG" id="COG0454">
    <property type="taxonomic scope" value="Bacteria"/>
</dbReference>
<evidence type="ECO:0000256" key="2">
    <source>
        <dbReference type="ARBA" id="ARBA00023315"/>
    </source>
</evidence>
<proteinExistence type="predicted"/>
<dbReference type="RefSeq" id="WP_035573207.1">
    <property type="nucleotide sequence ID" value="NZ_ARYH01000003.1"/>
</dbReference>
<keyword evidence="2" id="KW-0012">Acyltransferase</keyword>
<evidence type="ECO:0000313" key="4">
    <source>
        <dbReference type="EMBL" id="KCZ83019.1"/>
    </source>
</evidence>
<dbReference type="SUPFAM" id="SSF55729">
    <property type="entry name" value="Acyl-CoA N-acyltransferases (Nat)"/>
    <property type="match status" value="1"/>
</dbReference>
<dbReference type="GO" id="GO:0016747">
    <property type="term" value="F:acyltransferase activity, transferring groups other than amino-acyl groups"/>
    <property type="evidence" value="ECO:0007669"/>
    <property type="project" value="InterPro"/>
</dbReference>
<dbReference type="PANTHER" id="PTHR43877">
    <property type="entry name" value="AMINOALKYLPHOSPHONATE N-ACETYLTRANSFERASE-RELATED-RELATED"/>
    <property type="match status" value="1"/>
</dbReference>
<evidence type="ECO:0000313" key="5">
    <source>
        <dbReference type="Proteomes" id="UP000027446"/>
    </source>
</evidence>
<dbReference type="PANTHER" id="PTHR43877:SF1">
    <property type="entry name" value="ACETYLTRANSFERASE"/>
    <property type="match status" value="1"/>
</dbReference>
<dbReference type="PROSITE" id="PS51186">
    <property type="entry name" value="GNAT"/>
    <property type="match status" value="1"/>
</dbReference>
<dbReference type="Proteomes" id="UP000027446">
    <property type="component" value="Unassembled WGS sequence"/>
</dbReference>
<sequence>MADPNRFRSRIATEDDVPAIIDLMRASIAVNMRAFLTEAEIKAAQETMGVDNSLISDRTYFVIETDEDGETVMVACGGWGKRRTLYGGDHSLGRDDSLSDPAKDAARIRAMYTHPDWIRQGLGTMLLELGEGAAREAGFGVIELGSTVPGRPLYEARGYEAFFTEHHTGANGERNTVIHMRKPL</sequence>
<organism evidence="4 5">
    <name type="scientific">Hyphomonas adhaerens MHS-3</name>
    <dbReference type="NCBI Taxonomy" id="1280949"/>
    <lineage>
        <taxon>Bacteria</taxon>
        <taxon>Pseudomonadati</taxon>
        <taxon>Pseudomonadota</taxon>
        <taxon>Alphaproteobacteria</taxon>
        <taxon>Hyphomonadales</taxon>
        <taxon>Hyphomonadaceae</taxon>
        <taxon>Hyphomonas</taxon>
    </lineage>
</organism>
<gene>
    <name evidence="4" type="ORF">HAD_15067</name>
</gene>
<dbReference type="STRING" id="1280949.HAD_15067"/>
<feature type="domain" description="N-acetyltransferase" evidence="3">
    <location>
        <begin position="7"/>
        <end position="184"/>
    </location>
</feature>